<name>A0A1X2GS72_9FUNG</name>
<reference evidence="11 12" key="1">
    <citation type="submission" date="2016-07" db="EMBL/GenBank/DDBJ databases">
        <title>Pervasive Adenine N6-methylation of Active Genes in Fungi.</title>
        <authorList>
            <consortium name="DOE Joint Genome Institute"/>
            <person name="Mondo S.J."/>
            <person name="Dannebaum R.O."/>
            <person name="Kuo R.C."/>
            <person name="Labutti K."/>
            <person name="Haridas S."/>
            <person name="Kuo A."/>
            <person name="Salamov A."/>
            <person name="Ahrendt S.R."/>
            <person name="Lipzen A."/>
            <person name="Sullivan W."/>
            <person name="Andreopoulos W.B."/>
            <person name="Clum A."/>
            <person name="Lindquist E."/>
            <person name="Daum C."/>
            <person name="Ramamoorthy G.K."/>
            <person name="Gryganskyi A."/>
            <person name="Culley D."/>
            <person name="Magnuson J.K."/>
            <person name="James T.Y."/>
            <person name="O'Malley M.A."/>
            <person name="Stajich J.E."/>
            <person name="Spatafora J.W."/>
            <person name="Visel A."/>
            <person name="Grigoriev I.V."/>
        </authorList>
    </citation>
    <scope>NUCLEOTIDE SEQUENCE [LARGE SCALE GENOMIC DNA]</scope>
    <source>
        <strain evidence="11 12">NRRL 3301</strain>
    </source>
</reference>
<dbReference type="InterPro" id="IPR042239">
    <property type="entry name" value="Nop_C"/>
</dbReference>
<proteinExistence type="inferred from homology"/>
<feature type="compositionally biased region" description="Polar residues" evidence="9">
    <location>
        <begin position="33"/>
        <end position="53"/>
    </location>
</feature>
<evidence type="ECO:0000256" key="2">
    <source>
        <dbReference type="ARBA" id="ARBA00005572"/>
    </source>
</evidence>
<dbReference type="InterPro" id="IPR002687">
    <property type="entry name" value="Nop_dom"/>
</dbReference>
<dbReference type="FunFam" id="1.10.287.4070:FF:000003">
    <property type="entry name" value="U4/U6 small nuclear ribonucleoprotein PRP31"/>
    <property type="match status" value="1"/>
</dbReference>
<feature type="region of interest" description="Disordered" evidence="9">
    <location>
        <begin position="341"/>
        <end position="371"/>
    </location>
</feature>
<dbReference type="Pfam" id="PF01798">
    <property type="entry name" value="Nop"/>
    <property type="match status" value="1"/>
</dbReference>
<keyword evidence="3" id="KW-0507">mRNA processing</keyword>
<dbReference type="GO" id="GO:0000244">
    <property type="term" value="P:spliceosomal tri-snRNP complex assembly"/>
    <property type="evidence" value="ECO:0007669"/>
    <property type="project" value="InterPro"/>
</dbReference>
<gene>
    <name evidence="11" type="ORF">DM01DRAFT_1316716</name>
</gene>
<feature type="region of interest" description="Disordered" evidence="9">
    <location>
        <begin position="1"/>
        <end position="53"/>
    </location>
</feature>
<comment type="subcellular location">
    <subcellularLocation>
        <location evidence="1">Nucleus</location>
    </subcellularLocation>
</comment>
<dbReference type="InterPro" id="IPR019175">
    <property type="entry name" value="Prp31_C"/>
</dbReference>
<dbReference type="Proteomes" id="UP000242146">
    <property type="component" value="Unassembled WGS sequence"/>
</dbReference>
<feature type="domain" description="Nop" evidence="10">
    <location>
        <begin position="222"/>
        <end position="341"/>
    </location>
</feature>
<dbReference type="InterPro" id="IPR036070">
    <property type="entry name" value="Nop_dom_sf"/>
</dbReference>
<evidence type="ECO:0000256" key="4">
    <source>
        <dbReference type="ARBA" id="ARBA00022728"/>
    </source>
</evidence>
<dbReference type="GO" id="GO:0045292">
    <property type="term" value="P:mRNA cis splicing, via spliceosome"/>
    <property type="evidence" value="ECO:0007669"/>
    <property type="project" value="EnsemblFungi"/>
</dbReference>
<dbReference type="STRING" id="101127.A0A1X2GS72"/>
<dbReference type="SMART" id="SM00931">
    <property type="entry name" value="NOSIC"/>
    <property type="match status" value="1"/>
</dbReference>
<dbReference type="PROSITE" id="PS51358">
    <property type="entry name" value="NOP"/>
    <property type="match status" value="1"/>
</dbReference>
<evidence type="ECO:0000256" key="9">
    <source>
        <dbReference type="SAM" id="MobiDB-lite"/>
    </source>
</evidence>
<comment type="similarity">
    <text evidence="2">Belongs to the PRP31 family.</text>
</comment>
<dbReference type="Pfam" id="PF09785">
    <property type="entry name" value="Prp31_C"/>
    <property type="match status" value="1"/>
</dbReference>
<evidence type="ECO:0000256" key="7">
    <source>
        <dbReference type="ARBA" id="ARBA00023242"/>
    </source>
</evidence>
<feature type="compositionally biased region" description="Basic residues" evidence="9">
    <location>
        <begin position="359"/>
        <end position="369"/>
    </location>
</feature>
<comment type="caution">
    <text evidence="11">The sequence shown here is derived from an EMBL/GenBank/DDBJ whole genome shotgun (WGS) entry which is preliminary data.</text>
</comment>
<dbReference type="PANTHER" id="PTHR13904">
    <property type="entry name" value="PRE-MRNA SPLICING FACTOR PRP31"/>
    <property type="match status" value="1"/>
</dbReference>
<dbReference type="Gene3D" id="1.10.287.4070">
    <property type="match status" value="1"/>
</dbReference>
<sequence length="487" mass="53135">MSSLADELLADSDFESEDDQMSVEDQPMDQDESTPSTNGTQDKANSAQLQHSASDAKSVRNIATFLYSTQCQDILKKIDFFENNKDSRQSGSNEQDEEYQLILLANNMTTEIDNEMQTIHKFIRDNYAPKFPELESLVLNPLDYANTVKAIGNRTDLTNADLRSILPSATIMVVTVTATTTGGRSLSDEEWQRTLEGCDMAIQLDDARKKVINYVASRMSIMAPNLTHVVGSKVAAQLLSAVGGLKEFAKVPSCNVHVIGNSKKAGAGFSVITANPHGDGFLAHAPIILALPQDLRRKGLRIVAAKASLAGRIDCTRSSPDGSMGKRFRDELDQKFEKLLEPPPTKNVKALPVPDEGKKKRRAGQRVRRQKEAYAMTELRKAQNRMAFGEAEVEVGFGDETEGLGMATKQTGKIRAAAIDPRTKVKAPKLKGFARPHLSSSTSGLATSLAFTPVQGIELADPTAAAERVKKANEKYFGDGAFSIIRK</sequence>
<evidence type="ECO:0000256" key="3">
    <source>
        <dbReference type="ARBA" id="ARBA00022664"/>
    </source>
</evidence>
<keyword evidence="4" id="KW-0747">Spliceosome</keyword>
<accession>A0A1X2GS72</accession>
<dbReference type="GO" id="GO:0046540">
    <property type="term" value="C:U4/U6 x U5 tri-snRNP complex"/>
    <property type="evidence" value="ECO:0007669"/>
    <property type="project" value="EnsemblFungi"/>
</dbReference>
<keyword evidence="8" id="KW-0687">Ribonucleoprotein</keyword>
<keyword evidence="7" id="KW-0539">Nucleus</keyword>
<dbReference type="InterPro" id="IPR012976">
    <property type="entry name" value="NOSIC"/>
</dbReference>
<dbReference type="AlphaFoldDB" id="A0A1X2GS72"/>
<dbReference type="FunFam" id="1.10.246.90:FF:000002">
    <property type="entry name" value="U4/U6 small nuclear ribonucleoprotein Prp31"/>
    <property type="match status" value="1"/>
</dbReference>
<keyword evidence="6" id="KW-0508">mRNA splicing</keyword>
<dbReference type="SUPFAM" id="SSF89124">
    <property type="entry name" value="Nop domain"/>
    <property type="match status" value="1"/>
</dbReference>
<feature type="compositionally biased region" description="Acidic residues" evidence="9">
    <location>
        <begin position="8"/>
        <end position="32"/>
    </location>
</feature>
<dbReference type="OrthoDB" id="4771285at2759"/>
<evidence type="ECO:0000313" key="11">
    <source>
        <dbReference type="EMBL" id="ORX60259.1"/>
    </source>
</evidence>
<evidence type="ECO:0000313" key="12">
    <source>
        <dbReference type="Proteomes" id="UP000242146"/>
    </source>
</evidence>
<dbReference type="GO" id="GO:0005687">
    <property type="term" value="C:U4 snRNP"/>
    <property type="evidence" value="ECO:0007669"/>
    <property type="project" value="TreeGrafter"/>
</dbReference>
<organism evidence="11 12">
    <name type="scientific">Hesseltinella vesiculosa</name>
    <dbReference type="NCBI Taxonomy" id="101127"/>
    <lineage>
        <taxon>Eukaryota</taxon>
        <taxon>Fungi</taxon>
        <taxon>Fungi incertae sedis</taxon>
        <taxon>Mucoromycota</taxon>
        <taxon>Mucoromycotina</taxon>
        <taxon>Mucoromycetes</taxon>
        <taxon>Mucorales</taxon>
        <taxon>Cunninghamellaceae</taxon>
        <taxon>Hesseltinella</taxon>
    </lineage>
</organism>
<evidence type="ECO:0000256" key="5">
    <source>
        <dbReference type="ARBA" id="ARBA00022884"/>
    </source>
</evidence>
<dbReference type="GO" id="GO:0071011">
    <property type="term" value="C:precatalytic spliceosome"/>
    <property type="evidence" value="ECO:0007669"/>
    <property type="project" value="TreeGrafter"/>
</dbReference>
<evidence type="ECO:0000256" key="1">
    <source>
        <dbReference type="ARBA" id="ARBA00004123"/>
    </source>
</evidence>
<dbReference type="InterPro" id="IPR027105">
    <property type="entry name" value="Prp31"/>
</dbReference>
<evidence type="ECO:0000256" key="8">
    <source>
        <dbReference type="ARBA" id="ARBA00023274"/>
    </source>
</evidence>
<dbReference type="Gene3D" id="1.10.246.90">
    <property type="entry name" value="Nop domain"/>
    <property type="match status" value="1"/>
</dbReference>
<dbReference type="PANTHER" id="PTHR13904:SF0">
    <property type="entry name" value="U4_U6 SMALL NUCLEAR RIBONUCLEOPROTEIN PRP31"/>
    <property type="match status" value="1"/>
</dbReference>
<evidence type="ECO:0000259" key="10">
    <source>
        <dbReference type="PROSITE" id="PS51358"/>
    </source>
</evidence>
<protein>
    <submittedName>
        <fullName evidence="11">Nop domain-containing protein</fullName>
    </submittedName>
</protein>
<keyword evidence="5" id="KW-0694">RNA-binding</keyword>
<evidence type="ECO:0000256" key="6">
    <source>
        <dbReference type="ARBA" id="ARBA00023187"/>
    </source>
</evidence>
<dbReference type="GO" id="GO:0003723">
    <property type="term" value="F:RNA binding"/>
    <property type="evidence" value="ECO:0007669"/>
    <property type="project" value="UniProtKB-KW"/>
</dbReference>
<keyword evidence="12" id="KW-1185">Reference proteome</keyword>
<dbReference type="EMBL" id="MCGT01000004">
    <property type="protein sequence ID" value="ORX60259.1"/>
    <property type="molecule type" value="Genomic_DNA"/>
</dbReference>